<keyword evidence="5" id="KW-0456">Lyase</keyword>
<dbReference type="HOGENOM" id="CLU_007383_14_0_5"/>
<evidence type="ECO:0000256" key="1">
    <source>
        <dbReference type="ARBA" id="ARBA00000188"/>
    </source>
</evidence>
<evidence type="ECO:0000313" key="8">
    <source>
        <dbReference type="EMBL" id="ABK44935.1"/>
    </source>
</evidence>
<dbReference type="GO" id="GO:0008446">
    <property type="term" value="F:GDP-mannose 4,6-dehydratase activity"/>
    <property type="evidence" value="ECO:0007669"/>
    <property type="project" value="UniProtKB-EC"/>
</dbReference>
<comment type="cofactor">
    <cofactor evidence="2">
        <name>NADP(+)</name>
        <dbReference type="ChEBI" id="CHEBI:58349"/>
    </cofactor>
</comment>
<dbReference type="SUPFAM" id="SSF51735">
    <property type="entry name" value="NAD(P)-binding Rossmann-fold domains"/>
    <property type="match status" value="1"/>
</dbReference>
<dbReference type="EMBL" id="CP000471">
    <property type="protein sequence ID" value="ABK44935.1"/>
    <property type="molecule type" value="Genomic_DNA"/>
</dbReference>
<comment type="similarity">
    <text evidence="3">Belongs to the NAD(P)-dependent epimerase/dehydratase family. GDP-mannose 4,6-dehydratase subfamily.</text>
</comment>
<accession>A0LAE2</accession>
<feature type="domain" description="NAD(P)-binding" evidence="7">
    <location>
        <begin position="5"/>
        <end position="311"/>
    </location>
</feature>
<dbReference type="Gene3D" id="3.90.25.10">
    <property type="entry name" value="UDP-galactose 4-epimerase, domain 1"/>
    <property type="match status" value="1"/>
</dbReference>
<reference evidence="8 9" key="2">
    <citation type="journal article" date="2012" name="Int. J. Syst. Evol. Microbiol.">
        <title>Magnetococcus marinus gen. nov., sp. nov., a marine, magnetotactic bacterium that represents a novel lineage (Magnetococcaceae fam. nov.; Magnetococcales ord. nov.) at the base of the Alphaproteobacteria.</title>
        <authorList>
            <person name="Bazylinski D.A."/>
            <person name="Williams T.J."/>
            <person name="Lefevre C.T."/>
            <person name="Berg R.J."/>
            <person name="Zhang C.L."/>
            <person name="Bowser S.S."/>
            <person name="Dean A.J."/>
            <person name="Beveridge T.J."/>
        </authorList>
    </citation>
    <scope>NUCLEOTIDE SEQUENCE [LARGE SCALE GENOMIC DNA]</scope>
    <source>
        <strain evidence="9">ATCC BAA-1437 / JCM 17883 / MC-1</strain>
    </source>
</reference>
<dbReference type="Pfam" id="PF16363">
    <property type="entry name" value="GDP_Man_Dehyd"/>
    <property type="match status" value="1"/>
</dbReference>
<evidence type="ECO:0000256" key="4">
    <source>
        <dbReference type="ARBA" id="ARBA00011989"/>
    </source>
</evidence>
<comment type="catalytic activity">
    <reaction evidence="1">
        <text>GDP-alpha-D-mannose = GDP-4-dehydro-alpha-D-rhamnose + H2O</text>
        <dbReference type="Rhea" id="RHEA:23820"/>
        <dbReference type="ChEBI" id="CHEBI:15377"/>
        <dbReference type="ChEBI" id="CHEBI:57527"/>
        <dbReference type="ChEBI" id="CHEBI:57964"/>
        <dbReference type="EC" id="4.2.1.47"/>
    </reaction>
</comment>
<dbReference type="Gene3D" id="3.40.50.720">
    <property type="entry name" value="NAD(P)-binding Rossmann-like Domain"/>
    <property type="match status" value="1"/>
</dbReference>
<organism evidence="8 9">
    <name type="scientific">Magnetococcus marinus (strain ATCC BAA-1437 / JCM 17883 / MC-1)</name>
    <dbReference type="NCBI Taxonomy" id="156889"/>
    <lineage>
        <taxon>Bacteria</taxon>
        <taxon>Pseudomonadati</taxon>
        <taxon>Pseudomonadota</taxon>
        <taxon>Magnetococcia</taxon>
        <taxon>Magnetococcales</taxon>
        <taxon>Magnetococcaceae</taxon>
        <taxon>Magnetococcus</taxon>
    </lineage>
</organism>
<dbReference type="PANTHER" id="PTHR43715">
    <property type="entry name" value="GDP-MANNOSE 4,6-DEHYDRATASE"/>
    <property type="match status" value="1"/>
</dbReference>
<evidence type="ECO:0000313" key="9">
    <source>
        <dbReference type="Proteomes" id="UP000002586"/>
    </source>
</evidence>
<dbReference type="KEGG" id="mgm:Mmc1_2435"/>
<evidence type="ECO:0000256" key="3">
    <source>
        <dbReference type="ARBA" id="ARBA00009263"/>
    </source>
</evidence>
<reference evidence="9" key="1">
    <citation type="journal article" date="2009" name="Appl. Environ. Microbiol.">
        <title>Complete genome sequence of the chemolithoautotrophic marine magnetotactic coccus strain MC-1.</title>
        <authorList>
            <person name="Schubbe S."/>
            <person name="Williams T.J."/>
            <person name="Xie G."/>
            <person name="Kiss H.E."/>
            <person name="Brettin T.S."/>
            <person name="Martinez D."/>
            <person name="Ross C.A."/>
            <person name="Schuler D."/>
            <person name="Cox B.L."/>
            <person name="Nealson K.H."/>
            <person name="Bazylinski D.A."/>
        </authorList>
    </citation>
    <scope>NUCLEOTIDE SEQUENCE [LARGE SCALE GENOMIC DNA]</scope>
    <source>
        <strain evidence="9">ATCC BAA-1437 / JCM 17883 / MC-1</strain>
    </source>
</reference>
<dbReference type="OrthoDB" id="9779041at2"/>
<evidence type="ECO:0000256" key="5">
    <source>
        <dbReference type="ARBA" id="ARBA00023239"/>
    </source>
</evidence>
<dbReference type="eggNOG" id="COG1089">
    <property type="taxonomic scope" value="Bacteria"/>
</dbReference>
<keyword evidence="9" id="KW-1185">Reference proteome</keyword>
<protein>
    <recommendedName>
        <fullName evidence="4">GDP-mannose 4,6-dehydratase</fullName>
        <ecNumber evidence="4">4.2.1.47</ecNumber>
    </recommendedName>
</protein>
<dbReference type="Proteomes" id="UP000002586">
    <property type="component" value="Chromosome"/>
</dbReference>
<dbReference type="InterPro" id="IPR006368">
    <property type="entry name" value="GDP_Man_deHydtase"/>
</dbReference>
<dbReference type="GO" id="GO:0042351">
    <property type="term" value="P:'de novo' GDP-L-fucose biosynthetic process"/>
    <property type="evidence" value="ECO:0007669"/>
    <property type="project" value="TreeGrafter"/>
</dbReference>
<evidence type="ECO:0000259" key="7">
    <source>
        <dbReference type="Pfam" id="PF16363"/>
    </source>
</evidence>
<comment type="function">
    <text evidence="6">Catalyzes the conversion of GDP-D-mannose to GDP-4-dehydro-6-deoxy-D-mannose.</text>
</comment>
<dbReference type="CDD" id="cd05260">
    <property type="entry name" value="GDP_MD_SDR_e"/>
    <property type="match status" value="1"/>
</dbReference>
<proteinExistence type="inferred from homology"/>
<dbReference type="AlphaFoldDB" id="A0LAE2"/>
<gene>
    <name evidence="8" type="ordered locus">Mmc1_2435</name>
</gene>
<dbReference type="PANTHER" id="PTHR43715:SF1">
    <property type="entry name" value="GDP-MANNOSE 4,6 DEHYDRATASE"/>
    <property type="match status" value="1"/>
</dbReference>
<dbReference type="EC" id="4.2.1.47" evidence="4"/>
<dbReference type="RefSeq" id="WP_011714055.1">
    <property type="nucleotide sequence ID" value="NC_008576.1"/>
</dbReference>
<dbReference type="STRING" id="156889.Mmc1_2435"/>
<dbReference type="InterPro" id="IPR016040">
    <property type="entry name" value="NAD(P)-bd_dom"/>
</dbReference>
<dbReference type="FunFam" id="3.40.50.720:FF:000924">
    <property type="entry name" value="GDP-mannose 4,6 dehydratase"/>
    <property type="match status" value="1"/>
</dbReference>
<evidence type="ECO:0000256" key="6">
    <source>
        <dbReference type="ARBA" id="ARBA00059383"/>
    </source>
</evidence>
<evidence type="ECO:0000256" key="2">
    <source>
        <dbReference type="ARBA" id="ARBA00001937"/>
    </source>
</evidence>
<name>A0LAE2_MAGMM</name>
<sequence length="336" mass="37485">MKTALICGVTGQDGAWLALLLLSKGYRVVGTSRDAQIATLTKLDLLGVRERIELRSMTPTDFRSVVQTLIQVEPDEIYNLSGQSSVGLSFQQPVETLESISQGTLNLLESMRMINKSIRFYNAGSSECFGDTGDLAADELTPFRPRSPYAVAKSASVWSVSNYREGYAMYACSGILFNHESWLRPARFVTSKVIKTVNRIAQGSGEQLQLGNMDISRDWGWAPEYVEAMWRILQQEKPEDFIIATGYTASLQEFVALAFAAHNLDWRDHTRSDASLLRETDIRISRANPQKARERLGWQATLTMPDVVARMVEAEKLLSQRAAPCQVEPAPASLLR</sequence>
<dbReference type="InterPro" id="IPR036291">
    <property type="entry name" value="NAD(P)-bd_dom_sf"/>
</dbReference>